<evidence type="ECO:0000313" key="8">
    <source>
        <dbReference type="EMBL" id="QWQ19029.2"/>
    </source>
</evidence>
<proteinExistence type="predicted"/>
<dbReference type="InterPro" id="IPR011701">
    <property type="entry name" value="MFS"/>
</dbReference>
<dbReference type="PANTHER" id="PTHR43124">
    <property type="entry name" value="PURINE EFFLUX PUMP PBUE"/>
    <property type="match status" value="1"/>
</dbReference>
<feature type="transmembrane region" description="Helical" evidence="6">
    <location>
        <begin position="251"/>
        <end position="270"/>
    </location>
</feature>
<organism evidence="8 9">
    <name type="scientific">Providencia rettgeri</name>
    <dbReference type="NCBI Taxonomy" id="587"/>
    <lineage>
        <taxon>Bacteria</taxon>
        <taxon>Pseudomonadati</taxon>
        <taxon>Pseudomonadota</taxon>
        <taxon>Gammaproteobacteria</taxon>
        <taxon>Enterobacterales</taxon>
        <taxon>Morganellaceae</taxon>
        <taxon>Providencia</taxon>
    </lineage>
</organism>
<feature type="transmembrane region" description="Helical" evidence="6">
    <location>
        <begin position="50"/>
        <end position="69"/>
    </location>
</feature>
<dbReference type="AlphaFoldDB" id="A0AAJ4NGC2"/>
<feature type="transmembrane region" description="Helical" evidence="6">
    <location>
        <begin position="212"/>
        <end position="231"/>
    </location>
</feature>
<dbReference type="Proteomes" id="UP000682358">
    <property type="component" value="Chromosome"/>
</dbReference>
<evidence type="ECO:0000256" key="5">
    <source>
        <dbReference type="ARBA" id="ARBA00023136"/>
    </source>
</evidence>
<sequence>MTTTHISSHNGNWLSLLSATFACFIIVTGEFLAISVLNNIAYDFQISTDTAGLTVTVTSIAGMASSLFVPIYAKNIDRRQVLLFLVALMILANAITAFASNFSLVLLGRFALGIALGGFWGVAAGLVIRLAPKNMSITTSVTIFFSAVTLVTVLGVPLGAWLSDNYGWRMPYIALVIAGAVAFLMQYFSLPSLKPSSSMQWKELLLMPSHPIARKGLIIFTLIFLAHFSAYNYFTVFFKQTAGFIEGQISALLLFFGVASVVGNILAGYVGKYNVRYNFAISALLLALAFLALSVLDFNWATSIIFVFSWGIAAGMVPATINMWMHVHVPELTEKGSALITFMFLILITIGSLVGGYVMDHFNGGVLMMSMLTISTFAFLLVFTFARGLTNCARFCLKWCVYKTASHTLI</sequence>
<dbReference type="Pfam" id="PF07690">
    <property type="entry name" value="MFS_1"/>
    <property type="match status" value="1"/>
</dbReference>
<dbReference type="PANTHER" id="PTHR43124:SF3">
    <property type="entry name" value="CHLORAMPHENICOL EFFLUX PUMP RV0191"/>
    <property type="match status" value="1"/>
</dbReference>
<evidence type="ECO:0000256" key="1">
    <source>
        <dbReference type="ARBA" id="ARBA00004651"/>
    </source>
</evidence>
<feature type="transmembrane region" description="Helical" evidence="6">
    <location>
        <begin position="140"/>
        <end position="160"/>
    </location>
</feature>
<reference evidence="8" key="1">
    <citation type="submission" date="2021-06" db="EMBL/GenBank/DDBJ databases">
        <title>Emergence of genetically related NDM-1-producing Providencia rettgeri strains in Argentina.</title>
        <authorList>
            <person name="Pasteran F."/>
            <person name="Meo A."/>
            <person name="Gomez S."/>
            <person name="Derdoy L."/>
            <person name="Albronoz E."/>
            <person name="Faccone D."/>
            <person name="Guerriero L."/>
            <person name="Archuby D."/>
            <person name="Tarzia A."/>
            <person name="Lopez M."/>
            <person name="Corso A."/>
        </authorList>
    </citation>
    <scope>NUCLEOTIDE SEQUENCE</scope>
    <source>
        <strain evidence="8">PreM15628</strain>
    </source>
</reference>
<protein>
    <submittedName>
        <fullName evidence="8">MFS transporter</fullName>
    </submittedName>
</protein>
<feature type="transmembrane region" description="Helical" evidence="6">
    <location>
        <begin position="337"/>
        <end position="359"/>
    </location>
</feature>
<feature type="transmembrane region" description="Helical" evidence="6">
    <location>
        <begin position="106"/>
        <end position="128"/>
    </location>
</feature>
<name>A0AAJ4NGC2_PRORE</name>
<feature type="transmembrane region" description="Helical" evidence="6">
    <location>
        <begin position="12"/>
        <end position="38"/>
    </location>
</feature>
<dbReference type="CDD" id="cd17324">
    <property type="entry name" value="MFS_NepI_like"/>
    <property type="match status" value="1"/>
</dbReference>
<evidence type="ECO:0000256" key="2">
    <source>
        <dbReference type="ARBA" id="ARBA00022475"/>
    </source>
</evidence>
<dbReference type="EMBL" id="CP076405">
    <property type="protein sequence ID" value="QWQ19029.2"/>
    <property type="molecule type" value="Genomic_DNA"/>
</dbReference>
<dbReference type="GO" id="GO:0005886">
    <property type="term" value="C:plasma membrane"/>
    <property type="evidence" value="ECO:0007669"/>
    <property type="project" value="UniProtKB-SubCell"/>
</dbReference>
<keyword evidence="2" id="KW-1003">Cell membrane</keyword>
<evidence type="ECO:0000313" key="9">
    <source>
        <dbReference type="Proteomes" id="UP000682358"/>
    </source>
</evidence>
<feature type="transmembrane region" description="Helical" evidence="6">
    <location>
        <begin position="172"/>
        <end position="191"/>
    </location>
</feature>
<feature type="domain" description="Major facilitator superfamily (MFS) profile" evidence="7">
    <location>
        <begin position="15"/>
        <end position="390"/>
    </location>
</feature>
<gene>
    <name evidence="8" type="ORF">KOF27_10165</name>
</gene>
<accession>A0AAJ4NGC2</accession>
<keyword evidence="5 6" id="KW-0472">Membrane</keyword>
<feature type="transmembrane region" description="Helical" evidence="6">
    <location>
        <begin position="81"/>
        <end position="100"/>
    </location>
</feature>
<evidence type="ECO:0000259" key="7">
    <source>
        <dbReference type="PROSITE" id="PS50850"/>
    </source>
</evidence>
<dbReference type="SUPFAM" id="SSF103473">
    <property type="entry name" value="MFS general substrate transporter"/>
    <property type="match status" value="1"/>
</dbReference>
<feature type="transmembrane region" description="Helical" evidence="6">
    <location>
        <begin position="277"/>
        <end position="296"/>
    </location>
</feature>
<dbReference type="Gene3D" id="1.20.1250.20">
    <property type="entry name" value="MFS general substrate transporter like domains"/>
    <property type="match status" value="1"/>
</dbReference>
<dbReference type="GO" id="GO:0022857">
    <property type="term" value="F:transmembrane transporter activity"/>
    <property type="evidence" value="ECO:0007669"/>
    <property type="project" value="InterPro"/>
</dbReference>
<keyword evidence="3 6" id="KW-0812">Transmembrane</keyword>
<dbReference type="InterPro" id="IPR050189">
    <property type="entry name" value="MFS_Efflux_Transporters"/>
</dbReference>
<feature type="transmembrane region" description="Helical" evidence="6">
    <location>
        <begin position="365"/>
        <end position="386"/>
    </location>
</feature>
<dbReference type="InterPro" id="IPR036259">
    <property type="entry name" value="MFS_trans_sf"/>
</dbReference>
<comment type="subcellular location">
    <subcellularLocation>
        <location evidence="1">Cell membrane</location>
        <topology evidence="1">Multi-pass membrane protein</topology>
    </subcellularLocation>
</comment>
<evidence type="ECO:0000256" key="3">
    <source>
        <dbReference type="ARBA" id="ARBA00022692"/>
    </source>
</evidence>
<keyword evidence="4 6" id="KW-1133">Transmembrane helix</keyword>
<evidence type="ECO:0000256" key="4">
    <source>
        <dbReference type="ARBA" id="ARBA00022989"/>
    </source>
</evidence>
<feature type="transmembrane region" description="Helical" evidence="6">
    <location>
        <begin position="302"/>
        <end position="325"/>
    </location>
</feature>
<dbReference type="PROSITE" id="PS50850">
    <property type="entry name" value="MFS"/>
    <property type="match status" value="1"/>
</dbReference>
<dbReference type="InterPro" id="IPR020846">
    <property type="entry name" value="MFS_dom"/>
</dbReference>
<evidence type="ECO:0000256" key="6">
    <source>
        <dbReference type="SAM" id="Phobius"/>
    </source>
</evidence>